<keyword evidence="1" id="KW-0812">Transmembrane</keyword>
<dbReference type="STRING" id="1802306.A3C72_00950"/>
<organism evidence="2 3">
    <name type="scientific">Candidatus Taylorbacteria bacterium RIFCSPHIGHO2_02_FULL_43_32b</name>
    <dbReference type="NCBI Taxonomy" id="1802306"/>
    <lineage>
        <taxon>Bacteria</taxon>
        <taxon>Candidatus Tayloriibacteriota</taxon>
    </lineage>
</organism>
<name>A0A1G2MNC9_9BACT</name>
<proteinExistence type="predicted"/>
<feature type="transmembrane region" description="Helical" evidence="1">
    <location>
        <begin position="6"/>
        <end position="28"/>
    </location>
</feature>
<dbReference type="EMBL" id="MHRK01000009">
    <property type="protein sequence ID" value="OHA24502.1"/>
    <property type="molecule type" value="Genomic_DNA"/>
</dbReference>
<keyword evidence="1" id="KW-0472">Membrane</keyword>
<reference evidence="2 3" key="1">
    <citation type="journal article" date="2016" name="Nat. Commun.">
        <title>Thousands of microbial genomes shed light on interconnected biogeochemical processes in an aquifer system.</title>
        <authorList>
            <person name="Anantharaman K."/>
            <person name="Brown C.T."/>
            <person name="Hug L.A."/>
            <person name="Sharon I."/>
            <person name="Castelle C.J."/>
            <person name="Probst A.J."/>
            <person name="Thomas B.C."/>
            <person name="Singh A."/>
            <person name="Wilkins M.J."/>
            <person name="Karaoz U."/>
            <person name="Brodie E.L."/>
            <person name="Williams K.H."/>
            <person name="Hubbard S.S."/>
            <person name="Banfield J.F."/>
        </authorList>
    </citation>
    <scope>NUCLEOTIDE SEQUENCE [LARGE SCALE GENOMIC DNA]</scope>
</reference>
<protein>
    <submittedName>
        <fullName evidence="2">Uncharacterized protein</fullName>
    </submittedName>
</protein>
<evidence type="ECO:0000313" key="3">
    <source>
        <dbReference type="Proteomes" id="UP000177130"/>
    </source>
</evidence>
<accession>A0A1G2MNC9</accession>
<dbReference type="AlphaFoldDB" id="A0A1G2MNC9"/>
<sequence length="107" mass="11688">MQNQSTIKNLVFVVVVVVAVAVLIMVFASKPKEGAPSNVATPTTDARPDTATVAKNKPQILSLVSSNKVLSRDEREIIITALSGDKINYYNFSDEEKVQIIDALNRK</sequence>
<comment type="caution">
    <text evidence="2">The sequence shown here is derived from an EMBL/GenBank/DDBJ whole genome shotgun (WGS) entry which is preliminary data.</text>
</comment>
<dbReference type="Proteomes" id="UP000177130">
    <property type="component" value="Unassembled WGS sequence"/>
</dbReference>
<evidence type="ECO:0000256" key="1">
    <source>
        <dbReference type="SAM" id="Phobius"/>
    </source>
</evidence>
<keyword evidence="1" id="KW-1133">Transmembrane helix</keyword>
<evidence type="ECO:0000313" key="2">
    <source>
        <dbReference type="EMBL" id="OHA24502.1"/>
    </source>
</evidence>
<gene>
    <name evidence="2" type="ORF">A3C72_00950</name>
</gene>